<evidence type="ECO:0000313" key="1">
    <source>
        <dbReference type="EMBL" id="CDQ59164.1"/>
    </source>
</evidence>
<gene>
    <name evidence="1" type="ORF">GSONMT00079335001</name>
</gene>
<dbReference type="EMBL" id="FR904318">
    <property type="protein sequence ID" value="CDQ59164.1"/>
    <property type="molecule type" value="Genomic_DNA"/>
</dbReference>
<proteinExistence type="predicted"/>
<organism evidence="1 2">
    <name type="scientific">Oncorhynchus mykiss</name>
    <name type="common">Rainbow trout</name>
    <name type="synonym">Salmo gairdneri</name>
    <dbReference type="NCBI Taxonomy" id="8022"/>
    <lineage>
        <taxon>Eukaryota</taxon>
        <taxon>Metazoa</taxon>
        <taxon>Chordata</taxon>
        <taxon>Craniata</taxon>
        <taxon>Vertebrata</taxon>
        <taxon>Euteleostomi</taxon>
        <taxon>Actinopterygii</taxon>
        <taxon>Neopterygii</taxon>
        <taxon>Teleostei</taxon>
        <taxon>Protacanthopterygii</taxon>
        <taxon>Salmoniformes</taxon>
        <taxon>Salmonidae</taxon>
        <taxon>Salmoninae</taxon>
        <taxon>Oncorhynchus</taxon>
    </lineage>
</organism>
<reference evidence="1" key="2">
    <citation type="submission" date="2014-03" db="EMBL/GenBank/DDBJ databases">
        <authorList>
            <person name="Genoscope - CEA"/>
        </authorList>
    </citation>
    <scope>NUCLEOTIDE SEQUENCE</scope>
</reference>
<dbReference type="Proteomes" id="UP000193380">
    <property type="component" value="Unassembled WGS sequence"/>
</dbReference>
<sequence>MEFINYPEFKTIPQSYCRSGGCVTYDQLNASVASVNTAVTGK</sequence>
<evidence type="ECO:0000313" key="2">
    <source>
        <dbReference type="Proteomes" id="UP000193380"/>
    </source>
</evidence>
<accession>A0A060W1Q9</accession>
<dbReference type="PaxDb" id="8022-A0A060W1Q9"/>
<name>A0A060W1Q9_ONCMY</name>
<dbReference type="AlphaFoldDB" id="A0A060W1Q9"/>
<reference evidence="1" key="1">
    <citation type="journal article" date="2014" name="Nat. Commun.">
        <title>The rainbow trout genome provides novel insights into evolution after whole-genome duplication in vertebrates.</title>
        <authorList>
            <person name="Berthelot C."/>
            <person name="Brunet F."/>
            <person name="Chalopin D."/>
            <person name="Juanchich A."/>
            <person name="Bernard M."/>
            <person name="Noel B."/>
            <person name="Bento P."/>
            <person name="Da Silva C."/>
            <person name="Labadie K."/>
            <person name="Alberti A."/>
            <person name="Aury J.M."/>
            <person name="Louis A."/>
            <person name="Dehais P."/>
            <person name="Bardou P."/>
            <person name="Montfort J."/>
            <person name="Klopp C."/>
            <person name="Cabau C."/>
            <person name="Gaspin C."/>
            <person name="Thorgaard G.H."/>
            <person name="Boussaha M."/>
            <person name="Quillet E."/>
            <person name="Guyomard R."/>
            <person name="Galiana D."/>
            <person name="Bobe J."/>
            <person name="Volff J.N."/>
            <person name="Genet C."/>
            <person name="Wincker P."/>
            <person name="Jaillon O."/>
            <person name="Roest Crollius H."/>
            <person name="Guiguen Y."/>
        </authorList>
    </citation>
    <scope>NUCLEOTIDE SEQUENCE [LARGE SCALE GENOMIC DNA]</scope>
</reference>
<protein>
    <submittedName>
        <fullName evidence="1">Uncharacterized protein</fullName>
    </submittedName>
</protein>